<sequence length="346" mass="39974">MFETKNLPKYAILLGVILVITSFSKNIKSAFDTNDDYEMIKKYLLNESPLYGYNRPKLWIHSKYEINSRQWKSFQSRNSTNLNQNYLHLTIKTIINHCGDSFNVCLIDDDSFSKLLPNWDIDLSNLPEPMKSNYRYLGMAQLIYIYGGLTVPNSFLCMKDLKYFYETSCKDKKPFVCEEHNKHVNLMIESPPSLFTPGLTIFGAEKGDECILELVEYLKQLNKHGHFSDEVKLKGTINYKLKEWINNDKINLIGGEVVGVKTQNKKQIGIEELCEEAHLDLYPRAVGIALPADDILKRTKYNWLTNISPMELLGSNIIIAKYFKASIQDTNNEYYKSNLERSIVSI</sequence>
<protein>
    <submittedName>
        <fullName evidence="1">Uncharacterized protein</fullName>
    </submittedName>
</protein>
<reference evidence="1" key="1">
    <citation type="journal article" date="2020" name="Nature">
        <title>Giant virus diversity and host interactions through global metagenomics.</title>
        <authorList>
            <person name="Schulz F."/>
            <person name="Roux S."/>
            <person name="Paez-Espino D."/>
            <person name="Jungbluth S."/>
            <person name="Walsh D.A."/>
            <person name="Denef V.J."/>
            <person name="McMahon K.D."/>
            <person name="Konstantinidis K.T."/>
            <person name="Eloe-Fadrosh E.A."/>
            <person name="Kyrpides N.C."/>
            <person name="Woyke T."/>
        </authorList>
    </citation>
    <scope>NUCLEOTIDE SEQUENCE</scope>
    <source>
        <strain evidence="1">GVMAG-S-ERX556049-19</strain>
    </source>
</reference>
<evidence type="ECO:0000313" key="1">
    <source>
        <dbReference type="EMBL" id="QHT38031.1"/>
    </source>
</evidence>
<name>A0A6C0FB05_9ZZZZ</name>
<dbReference type="EMBL" id="MN738824">
    <property type="protein sequence ID" value="QHT38031.1"/>
    <property type="molecule type" value="Genomic_DNA"/>
</dbReference>
<accession>A0A6C0FB05</accession>
<dbReference type="AlphaFoldDB" id="A0A6C0FB05"/>
<organism evidence="1">
    <name type="scientific">viral metagenome</name>
    <dbReference type="NCBI Taxonomy" id="1070528"/>
    <lineage>
        <taxon>unclassified sequences</taxon>
        <taxon>metagenomes</taxon>
        <taxon>organismal metagenomes</taxon>
    </lineage>
</organism>
<proteinExistence type="predicted"/>